<protein>
    <submittedName>
        <fullName evidence="5">Type 1 glutamine amidotransferase-like domain-containing protein</fullName>
    </submittedName>
</protein>
<sequence length="188" mass="21484">MKPILLTANGFQDEKVIHAFLEVVRIHHIPKKVALIPTADAVYKERNYHAVHTMEILQENGFEAVYIDIEFQQVQALCEYPIIYLNGGSPFYFLKQLRKSQADQQLRRLYAQGVFLIGTSAGAAVLGESLAHAAHLHPDWREGMHSLEGLKLISAHILPHSNRYEHLQDELEMFQPLICIKDGEYKLI</sequence>
<evidence type="ECO:0000256" key="4">
    <source>
        <dbReference type="ARBA" id="ARBA00022825"/>
    </source>
</evidence>
<evidence type="ECO:0000256" key="1">
    <source>
        <dbReference type="ARBA" id="ARBA00006534"/>
    </source>
</evidence>
<dbReference type="InterPro" id="IPR005320">
    <property type="entry name" value="Peptidase_S51"/>
</dbReference>
<gene>
    <name evidence="5" type="ORF">P6P90_03140</name>
</gene>
<dbReference type="Proteomes" id="UP001218246">
    <property type="component" value="Unassembled WGS sequence"/>
</dbReference>
<organism evidence="5 6">
    <name type="scientific">Ectobacillus antri</name>
    <dbReference type="NCBI Taxonomy" id="2486280"/>
    <lineage>
        <taxon>Bacteria</taxon>
        <taxon>Bacillati</taxon>
        <taxon>Bacillota</taxon>
        <taxon>Bacilli</taxon>
        <taxon>Bacillales</taxon>
        <taxon>Bacillaceae</taxon>
        <taxon>Ectobacillus</taxon>
    </lineage>
</organism>
<evidence type="ECO:0000313" key="5">
    <source>
        <dbReference type="EMBL" id="MDG5752994.1"/>
    </source>
</evidence>
<name>A0ABT6H1E4_9BACI</name>
<evidence type="ECO:0000256" key="3">
    <source>
        <dbReference type="ARBA" id="ARBA00022801"/>
    </source>
</evidence>
<accession>A0ABT6H1E4</accession>
<dbReference type="PANTHER" id="PTHR20842:SF0">
    <property type="entry name" value="ALPHA-ASPARTYL DIPEPTIDASE"/>
    <property type="match status" value="1"/>
</dbReference>
<keyword evidence="3" id="KW-0378">Hydrolase</keyword>
<comment type="caution">
    <text evidence="5">The sequence shown here is derived from an EMBL/GenBank/DDBJ whole genome shotgun (WGS) entry which is preliminary data.</text>
</comment>
<evidence type="ECO:0000256" key="2">
    <source>
        <dbReference type="ARBA" id="ARBA00022670"/>
    </source>
</evidence>
<keyword evidence="2" id="KW-0645">Protease</keyword>
<evidence type="ECO:0000313" key="6">
    <source>
        <dbReference type="Proteomes" id="UP001218246"/>
    </source>
</evidence>
<dbReference type="Pfam" id="PF03575">
    <property type="entry name" value="Peptidase_S51"/>
    <property type="match status" value="1"/>
</dbReference>
<dbReference type="InterPro" id="IPR029062">
    <property type="entry name" value="Class_I_gatase-like"/>
</dbReference>
<dbReference type="CDD" id="cd03129">
    <property type="entry name" value="GAT1_Peptidase_E_like"/>
    <property type="match status" value="1"/>
</dbReference>
<dbReference type="RefSeq" id="WP_124564604.1">
    <property type="nucleotide sequence ID" value="NZ_JARRRY010000001.1"/>
</dbReference>
<dbReference type="EMBL" id="JARULN010000001">
    <property type="protein sequence ID" value="MDG5752994.1"/>
    <property type="molecule type" value="Genomic_DNA"/>
</dbReference>
<proteinExistence type="inferred from homology"/>
<keyword evidence="6" id="KW-1185">Reference proteome</keyword>
<dbReference type="PANTHER" id="PTHR20842">
    <property type="entry name" value="PROTEASE S51 ALPHA-ASPARTYL DIPEPTIDASE"/>
    <property type="match status" value="1"/>
</dbReference>
<comment type="similarity">
    <text evidence="1">Belongs to the peptidase S51 family.</text>
</comment>
<dbReference type="Gene3D" id="3.40.50.880">
    <property type="match status" value="1"/>
</dbReference>
<keyword evidence="4" id="KW-0720">Serine protease</keyword>
<dbReference type="SUPFAM" id="SSF52317">
    <property type="entry name" value="Class I glutamine amidotransferase-like"/>
    <property type="match status" value="1"/>
</dbReference>
<reference evidence="5 6" key="1">
    <citation type="submission" date="2023-04" db="EMBL/GenBank/DDBJ databases">
        <title>Ectobacillus antri isolated from activated sludge.</title>
        <authorList>
            <person name="Yan P."/>
            <person name="Liu X."/>
        </authorList>
    </citation>
    <scope>NUCLEOTIDE SEQUENCE [LARGE SCALE GENOMIC DNA]</scope>
    <source>
        <strain evidence="5 6">C18H</strain>
    </source>
</reference>